<feature type="region of interest" description="Disordered" evidence="1">
    <location>
        <begin position="1"/>
        <end position="26"/>
    </location>
</feature>
<dbReference type="AlphaFoldDB" id="A0A6C0AMA4"/>
<accession>A0A6C0AMA4</accession>
<sequence length="58" mass="6382">MDNIKIGRNKKSDKAKETYERNGGFSQKHVRMAEALAEKRAGFANGSTSAKAQKPNSK</sequence>
<dbReference type="EMBL" id="MN740728">
    <property type="protein sequence ID" value="QHS80947.1"/>
    <property type="molecule type" value="Genomic_DNA"/>
</dbReference>
<name>A0A6C0AMA4_9ZZZZ</name>
<reference evidence="2" key="1">
    <citation type="journal article" date="2020" name="Nature">
        <title>Giant virus diversity and host interactions through global metagenomics.</title>
        <authorList>
            <person name="Schulz F."/>
            <person name="Roux S."/>
            <person name="Paez-Espino D."/>
            <person name="Jungbluth S."/>
            <person name="Walsh D.A."/>
            <person name="Denef V.J."/>
            <person name="McMahon K.D."/>
            <person name="Konstantinidis K.T."/>
            <person name="Eloe-Fadrosh E.A."/>
            <person name="Kyrpides N.C."/>
            <person name="Woyke T."/>
        </authorList>
    </citation>
    <scope>NUCLEOTIDE SEQUENCE</scope>
    <source>
        <strain evidence="2">GVMAG-S-1101161-73</strain>
    </source>
</reference>
<feature type="region of interest" description="Disordered" evidence="1">
    <location>
        <begin position="39"/>
        <end position="58"/>
    </location>
</feature>
<evidence type="ECO:0000313" key="2">
    <source>
        <dbReference type="EMBL" id="QHS80947.1"/>
    </source>
</evidence>
<evidence type="ECO:0000256" key="1">
    <source>
        <dbReference type="SAM" id="MobiDB-lite"/>
    </source>
</evidence>
<proteinExistence type="predicted"/>
<organism evidence="2">
    <name type="scientific">viral metagenome</name>
    <dbReference type="NCBI Taxonomy" id="1070528"/>
    <lineage>
        <taxon>unclassified sequences</taxon>
        <taxon>metagenomes</taxon>
        <taxon>organismal metagenomes</taxon>
    </lineage>
</organism>
<feature type="compositionally biased region" description="Polar residues" evidence="1">
    <location>
        <begin position="45"/>
        <end position="58"/>
    </location>
</feature>
<feature type="compositionally biased region" description="Basic and acidic residues" evidence="1">
    <location>
        <begin position="10"/>
        <end position="20"/>
    </location>
</feature>
<protein>
    <submittedName>
        <fullName evidence="2">Uncharacterized protein</fullName>
    </submittedName>
</protein>